<keyword evidence="2" id="KW-1185">Reference proteome</keyword>
<dbReference type="InterPro" id="IPR013259">
    <property type="entry name" value="Sulfakinin"/>
</dbReference>
<name>A0ABM1N0M1_NICVS</name>
<sequence length="116" mass="13264">MSQTYFMMKLLLVAMCLILMACNDGASAGPAGASVPTEANRRIRSRPFLRVSPRTIGQYARFKPDLGDFIVDDDDFFELNKRQNSDDYGHLRFGKREDFDDYGHLRYGRSGDSSRR</sequence>
<dbReference type="GeneID" id="108565434"/>
<gene>
    <name evidence="3" type="primary">LOC108565434</name>
</gene>
<evidence type="ECO:0000256" key="1">
    <source>
        <dbReference type="SAM" id="SignalP"/>
    </source>
</evidence>
<feature type="signal peptide" evidence="1">
    <location>
        <begin position="1"/>
        <end position="28"/>
    </location>
</feature>
<proteinExistence type="predicted"/>
<dbReference type="RefSeq" id="XP_017780371.1">
    <property type="nucleotide sequence ID" value="XM_017924882.1"/>
</dbReference>
<reference evidence="3" key="1">
    <citation type="submission" date="2025-08" db="UniProtKB">
        <authorList>
            <consortium name="RefSeq"/>
        </authorList>
    </citation>
    <scope>IDENTIFICATION</scope>
    <source>
        <tissue evidence="3">Whole Larva</tissue>
    </source>
</reference>
<dbReference type="Pfam" id="PF08257">
    <property type="entry name" value="Sulfakinin"/>
    <property type="match status" value="2"/>
</dbReference>
<feature type="chain" id="PRO_5046372104" evidence="1">
    <location>
        <begin position="29"/>
        <end position="116"/>
    </location>
</feature>
<dbReference type="Proteomes" id="UP000695000">
    <property type="component" value="Unplaced"/>
</dbReference>
<protein>
    <submittedName>
        <fullName evidence="3">Uncharacterized protein LOC108565434</fullName>
    </submittedName>
</protein>
<accession>A0ABM1N0M1</accession>
<evidence type="ECO:0000313" key="3">
    <source>
        <dbReference type="RefSeq" id="XP_017780371.1"/>
    </source>
</evidence>
<evidence type="ECO:0000313" key="2">
    <source>
        <dbReference type="Proteomes" id="UP000695000"/>
    </source>
</evidence>
<keyword evidence="1" id="KW-0732">Signal</keyword>
<organism evidence="2 3">
    <name type="scientific">Nicrophorus vespilloides</name>
    <name type="common">Boreal carrion beetle</name>
    <dbReference type="NCBI Taxonomy" id="110193"/>
    <lineage>
        <taxon>Eukaryota</taxon>
        <taxon>Metazoa</taxon>
        <taxon>Ecdysozoa</taxon>
        <taxon>Arthropoda</taxon>
        <taxon>Hexapoda</taxon>
        <taxon>Insecta</taxon>
        <taxon>Pterygota</taxon>
        <taxon>Neoptera</taxon>
        <taxon>Endopterygota</taxon>
        <taxon>Coleoptera</taxon>
        <taxon>Polyphaga</taxon>
        <taxon>Staphyliniformia</taxon>
        <taxon>Silphidae</taxon>
        <taxon>Nicrophorinae</taxon>
        <taxon>Nicrophorus</taxon>
    </lineage>
</organism>